<accession>A0A9P5HI63</accession>
<proteinExistence type="predicted"/>
<keyword evidence="1" id="KW-0812">Transmembrane</keyword>
<feature type="transmembrane region" description="Helical" evidence="1">
    <location>
        <begin position="163"/>
        <end position="184"/>
    </location>
</feature>
<reference evidence="2" key="1">
    <citation type="submission" date="2020-03" db="EMBL/GenBank/DDBJ databases">
        <title>Draft Genome Sequence of Cylindrodendrum hubeiense.</title>
        <authorList>
            <person name="Buettner E."/>
            <person name="Kellner H."/>
        </authorList>
    </citation>
    <scope>NUCLEOTIDE SEQUENCE</scope>
    <source>
        <strain evidence="2">IHI 201604</strain>
    </source>
</reference>
<dbReference type="AlphaFoldDB" id="A0A9P5HI63"/>
<protein>
    <submittedName>
        <fullName evidence="2">Uncharacterized protein</fullName>
    </submittedName>
</protein>
<evidence type="ECO:0000313" key="3">
    <source>
        <dbReference type="Proteomes" id="UP000722485"/>
    </source>
</evidence>
<name>A0A9P5HI63_9HYPO</name>
<dbReference type="Proteomes" id="UP000722485">
    <property type="component" value="Unassembled WGS sequence"/>
</dbReference>
<dbReference type="EMBL" id="JAANBB010000048">
    <property type="protein sequence ID" value="KAF7553252.1"/>
    <property type="molecule type" value="Genomic_DNA"/>
</dbReference>
<keyword evidence="1" id="KW-0472">Membrane</keyword>
<dbReference type="OrthoDB" id="3021074at2759"/>
<keyword evidence="3" id="KW-1185">Reference proteome</keyword>
<organism evidence="2 3">
    <name type="scientific">Cylindrodendrum hubeiense</name>
    <dbReference type="NCBI Taxonomy" id="595255"/>
    <lineage>
        <taxon>Eukaryota</taxon>
        <taxon>Fungi</taxon>
        <taxon>Dikarya</taxon>
        <taxon>Ascomycota</taxon>
        <taxon>Pezizomycotina</taxon>
        <taxon>Sordariomycetes</taxon>
        <taxon>Hypocreomycetidae</taxon>
        <taxon>Hypocreales</taxon>
        <taxon>Nectriaceae</taxon>
        <taxon>Cylindrodendrum</taxon>
    </lineage>
</organism>
<gene>
    <name evidence="2" type="ORF">G7Z17_g3754</name>
</gene>
<evidence type="ECO:0000256" key="1">
    <source>
        <dbReference type="SAM" id="Phobius"/>
    </source>
</evidence>
<evidence type="ECO:0000313" key="2">
    <source>
        <dbReference type="EMBL" id="KAF7553252.1"/>
    </source>
</evidence>
<keyword evidence="1" id="KW-1133">Transmembrane helix</keyword>
<feature type="transmembrane region" description="Helical" evidence="1">
    <location>
        <begin position="96"/>
        <end position="120"/>
    </location>
</feature>
<sequence>MMSRTYFNDPGRNAIFLWTILILAGLLSLAVEFYRIDASDCINPATGKLASPSFSEFTWGEDNTCGLQCSTEKGPFSPMRRGAADNLYIVPAPEKLTFGTATLLASACCVHAILCLISMWDKILEINFRQGSDKTINESHDAVIAGTNATPSMMKGINGRIQFFLRIIAIPIFGGAGITILIIGEMNFFSQQVNGLRLSEPLWL</sequence>
<comment type="caution">
    <text evidence="2">The sequence shown here is derived from an EMBL/GenBank/DDBJ whole genome shotgun (WGS) entry which is preliminary data.</text>
</comment>